<protein>
    <recommendedName>
        <fullName evidence="12">Mannosyltransferase</fullName>
        <ecNumber evidence="12">2.4.1.-</ecNumber>
    </recommendedName>
</protein>
<comment type="caution">
    <text evidence="14">The sequence shown here is derived from an EMBL/GenBank/DDBJ whole genome shotgun (WGS) entry which is preliminary data.</text>
</comment>
<comment type="pathway">
    <text evidence="2">Protein modification; protein glycosylation.</text>
</comment>
<name>A0A093VP07_TALMA</name>
<evidence type="ECO:0000256" key="6">
    <source>
        <dbReference type="ARBA" id="ARBA00022692"/>
    </source>
</evidence>
<reference key="1">
    <citation type="journal article" date="2014" name="PLoS Genet.">
        <title>Signature Gene Expression Reveals Novel Clues to the Molecular Mechanisms of Dimorphic Transition in Penicillium marneffei.</title>
        <authorList>
            <person name="Yang E."/>
            <person name="Wang G."/>
            <person name="Cai J."/>
            <person name="Woo P.C."/>
            <person name="Lau S.K."/>
            <person name="Yuen K.-Y."/>
            <person name="Chow W.-N."/>
            <person name="Lin X."/>
        </authorList>
    </citation>
    <scope>NUCLEOTIDE SEQUENCE [LARGE SCALE GENOMIC DNA]</scope>
    <source>
        <strain>PM1</strain>
    </source>
</reference>
<dbReference type="AlphaFoldDB" id="A0A093VP07"/>
<dbReference type="GO" id="GO:0052917">
    <property type="term" value="F:dol-P-Man:Man(7)GlcNAc(2)-PP-Dol alpha-1,6-mannosyltransferase activity"/>
    <property type="evidence" value="ECO:0007669"/>
    <property type="project" value="UniProtKB-EC"/>
</dbReference>
<dbReference type="EMBL" id="JPOX01000012">
    <property type="protein sequence ID" value="KFX48376.1"/>
    <property type="molecule type" value="Genomic_DNA"/>
</dbReference>
<evidence type="ECO:0000256" key="8">
    <source>
        <dbReference type="ARBA" id="ARBA00022989"/>
    </source>
</evidence>
<evidence type="ECO:0000256" key="13">
    <source>
        <dbReference type="SAM" id="MobiDB-lite"/>
    </source>
</evidence>
<dbReference type="PANTHER" id="PTHR22760">
    <property type="entry name" value="GLYCOSYLTRANSFERASE"/>
    <property type="match status" value="1"/>
</dbReference>
<dbReference type="EC" id="2.4.1.-" evidence="12"/>
<feature type="transmembrane region" description="Helical" evidence="12">
    <location>
        <begin position="106"/>
        <end position="124"/>
    </location>
</feature>
<reference evidence="14" key="2">
    <citation type="journal article" date="2014" name="PLoS Genet.">
        <title>Signature gene expression reveals novel clues to the molecular mechanisms of dimorphic transition in Penicillium marneffei.</title>
        <authorList>
            <person name="Yang E."/>
            <person name="Wang G."/>
            <person name="Cai J."/>
            <person name="Woo P.C."/>
            <person name="Lau S.K."/>
            <person name="Yuen K.-Y."/>
            <person name="Chow W.-N."/>
            <person name="Lin X."/>
        </authorList>
    </citation>
    <scope>NUCLEOTIDE SEQUENCE</scope>
    <source>
        <strain evidence="14">PM1</strain>
    </source>
</reference>
<evidence type="ECO:0000313" key="14">
    <source>
        <dbReference type="EMBL" id="KFX48376.1"/>
    </source>
</evidence>
<feature type="transmembrane region" description="Helical" evidence="12">
    <location>
        <begin position="284"/>
        <end position="304"/>
    </location>
</feature>
<organism evidence="14">
    <name type="scientific">Talaromyces marneffei PM1</name>
    <dbReference type="NCBI Taxonomy" id="1077442"/>
    <lineage>
        <taxon>Eukaryota</taxon>
        <taxon>Fungi</taxon>
        <taxon>Dikarya</taxon>
        <taxon>Ascomycota</taxon>
        <taxon>Pezizomycotina</taxon>
        <taxon>Eurotiomycetes</taxon>
        <taxon>Eurotiomycetidae</taxon>
        <taxon>Eurotiales</taxon>
        <taxon>Trichocomaceae</taxon>
        <taxon>Talaromyces</taxon>
        <taxon>Talaromyces sect. Talaromyces</taxon>
    </lineage>
</organism>
<evidence type="ECO:0000256" key="1">
    <source>
        <dbReference type="ARBA" id="ARBA00004477"/>
    </source>
</evidence>
<dbReference type="UniPathway" id="UPA00378"/>
<keyword evidence="5 14" id="KW-0808">Transferase</keyword>
<evidence type="ECO:0000256" key="12">
    <source>
        <dbReference type="RuleBase" id="RU363075"/>
    </source>
</evidence>
<evidence type="ECO:0000256" key="5">
    <source>
        <dbReference type="ARBA" id="ARBA00022679"/>
    </source>
</evidence>
<dbReference type="GO" id="GO:0005789">
    <property type="term" value="C:endoplasmic reticulum membrane"/>
    <property type="evidence" value="ECO:0007669"/>
    <property type="project" value="UniProtKB-SubCell"/>
</dbReference>
<comment type="catalytic activity">
    <reaction evidence="11">
        <text>an alpha-D-Man-(1-&gt;2)-alpha-D-Man-(1-&gt;2)-alpha-D-Man-(1-&gt;3)-[alpha-D-Man-(1-&gt;2)-alpha-D-Man-(1-&gt;3)-alpha-D-Man-(1-&gt;6)]-beta-D-Man-(1-&gt;4)-beta-D-GlcNAc-(1-&gt;4)-alpha-D-GlcNAc-diphospho-di-trans,poly-cis-dolichol + a di-trans,poly-cis-dolichyl beta-D-mannosyl phosphate = an alpha-D-Man-(1-&gt;2)-alpha-D-Man-(1-&gt;2)-alpha-D-Man-(1-&gt;3)-[alpha-D-Man-(1-&gt;2)-alpha-D-Man-(1-&gt;3)-[alpha-D-Man-(1-&gt;6)]-alpha-D-Man-(1-&gt;6)]-beta-D-Man-(1-&gt;4)-beta-D-GlcNAc-(1-&gt;4)-alpha-D-GlcNAc-diphospho-di-trans,poly-cis-dolichol + a di-trans,poly-cis-dolichyl phosphate + H(+)</text>
        <dbReference type="Rhea" id="RHEA:29535"/>
        <dbReference type="Rhea" id="RHEA-COMP:19498"/>
        <dbReference type="Rhea" id="RHEA-COMP:19501"/>
        <dbReference type="Rhea" id="RHEA-COMP:19518"/>
        <dbReference type="Rhea" id="RHEA-COMP:19519"/>
        <dbReference type="ChEBI" id="CHEBI:15378"/>
        <dbReference type="ChEBI" id="CHEBI:57683"/>
        <dbReference type="ChEBI" id="CHEBI:58211"/>
        <dbReference type="ChEBI" id="CHEBI:132517"/>
        <dbReference type="ChEBI" id="CHEBI:132519"/>
        <dbReference type="EC" id="2.4.1.260"/>
    </reaction>
    <physiologicalReaction direction="left-to-right" evidence="11">
        <dbReference type="Rhea" id="RHEA:29536"/>
    </physiologicalReaction>
</comment>
<comment type="subcellular location">
    <subcellularLocation>
        <location evidence="1 12">Endoplasmic reticulum membrane</location>
        <topology evidence="1 12">Multi-pass membrane protein</topology>
    </subcellularLocation>
</comment>
<comment type="similarity">
    <text evidence="3 12">Belongs to the glycosyltransferase 22 family.</text>
</comment>
<accession>A0A093VP07</accession>
<keyword evidence="7 12" id="KW-0256">Endoplasmic reticulum</keyword>
<dbReference type="PANTHER" id="PTHR22760:SF1">
    <property type="entry name" value="DOL-P-MAN:MAN(7)GLCNAC(2)-PP-DOL ALPHA-1,6-MANNOSYLTRANSFERASE"/>
    <property type="match status" value="1"/>
</dbReference>
<keyword evidence="8 12" id="KW-1133">Transmembrane helix</keyword>
<evidence type="ECO:0000256" key="10">
    <source>
        <dbReference type="ARBA" id="ARBA00044721"/>
    </source>
</evidence>
<evidence type="ECO:0000256" key="11">
    <source>
        <dbReference type="ARBA" id="ARBA00048899"/>
    </source>
</evidence>
<feature type="transmembrane region" description="Helical" evidence="12">
    <location>
        <begin position="233"/>
        <end position="255"/>
    </location>
</feature>
<dbReference type="eggNOG" id="KOG2516">
    <property type="taxonomic scope" value="Eukaryota"/>
</dbReference>
<feature type="region of interest" description="Disordered" evidence="13">
    <location>
        <begin position="419"/>
        <end position="438"/>
    </location>
</feature>
<feature type="transmembrane region" description="Helical" evidence="12">
    <location>
        <begin position="81"/>
        <end position="100"/>
    </location>
</feature>
<evidence type="ECO:0000256" key="4">
    <source>
        <dbReference type="ARBA" id="ARBA00022676"/>
    </source>
</evidence>
<evidence type="ECO:0000256" key="7">
    <source>
        <dbReference type="ARBA" id="ARBA00022824"/>
    </source>
</evidence>
<sequence length="438" mass="49286">MAKLTNQLAGLMLYASIPTVILLHLFAAPYTKVEESFHIQATHDILTYGIPSPLDLNWTSIAEKFQSEYDHFSFPGAVPRTFIGALALASASSPVVWFYENVDRQILVRAILGLFNALSLIVYARGIQKSLGNVTAYWYLIFQATTLALRLLLPGPDMIDAKSIKSTKTSKTQQTAKATKTTAAPLPYARYRLALIFFTVAGIIFRSELALLLATNTIYYFLTQRIRIWQDIVPAGIIGLFVGLTATVAIDSYFWQDFPLWPEFSAFKFNVVSGQASAWGVDPWFFYFTSALPRLLLNPLTWLLSTSQRMAVHHLYHPSIDGRGGSRGGEHLDQTWKIYSVTRFLQQPQNLKSVSGREEDARIGTKWEYDKTEDPILKSTPEFWSNIDYAIIEDHEFKQLQSHSSDPESWEIIDTIVGSAGSESSNHPRQARKMIAVA</sequence>
<dbReference type="GO" id="GO:0006487">
    <property type="term" value="P:protein N-linked glycosylation"/>
    <property type="evidence" value="ECO:0007669"/>
    <property type="project" value="TreeGrafter"/>
</dbReference>
<feature type="transmembrane region" description="Helical" evidence="12">
    <location>
        <begin position="12"/>
        <end position="30"/>
    </location>
</feature>
<dbReference type="InterPro" id="IPR005599">
    <property type="entry name" value="GPI_mannosylTrfase"/>
</dbReference>
<proteinExistence type="inferred from homology"/>
<dbReference type="HOGENOM" id="CLU_625813_0_0_1"/>
<comment type="function">
    <text evidence="10">Mannosyltransferase that operates in the biosynthetic pathway of dolichol-linked oligosaccharides, the glycan precursors employed in protein asparagine (N)-glycosylation. The assembly of dolichol-linked oligosaccharides begins on the cytosolic side of the endoplasmic reticulum membrane and finishes in its lumen. The sequential addition of sugars to dolichol pyrophosphate produces dolichol-linked oligosaccharides containing fourteen sugars, including two GlcNAcs, nine mannoses and three glucoses. Once assembled, the oligosaccharide is transferred from the lipid to nascent proteins by oligosaccharyltransferases. In the lumen of the endoplasmic reticulum, adds the eighth mannose residue in an alpha-1,6 linkage onto Man(7)GlcNAc(2)-PP-dolichol to produce Man(8)GlcNAc(2)-PP-dolichol.</text>
</comment>
<evidence type="ECO:0000256" key="9">
    <source>
        <dbReference type="ARBA" id="ARBA00023136"/>
    </source>
</evidence>
<gene>
    <name evidence="14" type="ORF">GQ26_0120970</name>
</gene>
<keyword evidence="6 12" id="KW-0812">Transmembrane</keyword>
<evidence type="ECO:0000256" key="2">
    <source>
        <dbReference type="ARBA" id="ARBA00004922"/>
    </source>
</evidence>
<evidence type="ECO:0000256" key="3">
    <source>
        <dbReference type="ARBA" id="ARBA00007063"/>
    </source>
</evidence>
<keyword evidence="4 12" id="KW-0328">Glycosyltransferase</keyword>
<feature type="transmembrane region" description="Helical" evidence="12">
    <location>
        <begin position="195"/>
        <end position="221"/>
    </location>
</feature>
<keyword evidence="9 12" id="KW-0472">Membrane</keyword>
<dbReference type="Pfam" id="PF03901">
    <property type="entry name" value="Glyco_transf_22"/>
    <property type="match status" value="1"/>
</dbReference>